<dbReference type="PANTHER" id="PTHR43289">
    <property type="entry name" value="MITOGEN-ACTIVATED PROTEIN KINASE KINASE KINASE 20-RELATED"/>
    <property type="match status" value="1"/>
</dbReference>
<dbReference type="Gene3D" id="1.25.40.10">
    <property type="entry name" value="Tetratricopeptide repeat domain"/>
    <property type="match status" value="2"/>
</dbReference>
<dbReference type="eggNOG" id="COG0457">
    <property type="taxonomic scope" value="Bacteria"/>
</dbReference>
<protein>
    <recommendedName>
        <fullName evidence="1">non-specific serine/threonine protein kinase</fullName>
        <ecNumber evidence="1">2.7.11.1</ecNumber>
    </recommendedName>
</protein>
<dbReference type="InterPro" id="IPR011990">
    <property type="entry name" value="TPR-like_helical_dom_sf"/>
</dbReference>
<dbReference type="GO" id="GO:0004674">
    <property type="term" value="F:protein serine/threonine kinase activity"/>
    <property type="evidence" value="ECO:0007669"/>
    <property type="project" value="UniProtKB-KW"/>
</dbReference>
<dbReference type="PANTHER" id="PTHR43289:SF6">
    <property type="entry name" value="SERINE_THREONINE-PROTEIN KINASE NEKL-3"/>
    <property type="match status" value="1"/>
</dbReference>
<dbReference type="EC" id="2.7.11.1" evidence="1"/>
<dbReference type="Proteomes" id="UP000006844">
    <property type="component" value="Chromosome"/>
</dbReference>
<feature type="binding site" evidence="7">
    <location>
        <position position="45"/>
    </location>
    <ligand>
        <name>ATP</name>
        <dbReference type="ChEBI" id="CHEBI:30616"/>
    </ligand>
</feature>
<dbReference type="EMBL" id="CP002467">
    <property type="protein sequence ID" value="ADV81905.1"/>
    <property type="molecule type" value="Genomic_DNA"/>
</dbReference>
<evidence type="ECO:0000256" key="5">
    <source>
        <dbReference type="ARBA" id="ARBA00022777"/>
    </source>
</evidence>
<dbReference type="InterPro" id="IPR008271">
    <property type="entry name" value="Ser/Thr_kinase_AS"/>
</dbReference>
<keyword evidence="5 11" id="KW-0418">Kinase</keyword>
<dbReference type="CDD" id="cd14014">
    <property type="entry name" value="STKc_PknB_like"/>
    <property type="match status" value="1"/>
</dbReference>
<evidence type="ECO:0000256" key="6">
    <source>
        <dbReference type="ARBA" id="ARBA00022840"/>
    </source>
</evidence>
<dbReference type="HOGENOM" id="CLU_011521_0_0_0"/>
<dbReference type="FunFam" id="1.10.510.10:FF:000021">
    <property type="entry name" value="Serine/threonine protein kinase"/>
    <property type="match status" value="1"/>
</dbReference>
<dbReference type="PROSITE" id="PS50011">
    <property type="entry name" value="PROTEIN_KINASE_DOM"/>
    <property type="match status" value="1"/>
</dbReference>
<feature type="coiled-coil region" evidence="8">
    <location>
        <begin position="593"/>
        <end position="620"/>
    </location>
</feature>
<keyword evidence="8" id="KW-0175">Coiled coil</keyword>
<evidence type="ECO:0000256" key="4">
    <source>
        <dbReference type="ARBA" id="ARBA00022741"/>
    </source>
</evidence>
<proteinExistence type="predicted"/>
<evidence type="ECO:0000256" key="2">
    <source>
        <dbReference type="ARBA" id="ARBA00022527"/>
    </source>
</evidence>
<evidence type="ECO:0000256" key="9">
    <source>
        <dbReference type="SAM" id="Phobius"/>
    </source>
</evidence>
<gene>
    <name evidence="11" type="ordered locus">AciPR4_1074</name>
</gene>
<evidence type="ECO:0000256" key="3">
    <source>
        <dbReference type="ARBA" id="ARBA00022679"/>
    </source>
</evidence>
<accession>E8UX18</accession>
<dbReference type="PROSITE" id="PS00108">
    <property type="entry name" value="PROTEIN_KINASE_ST"/>
    <property type="match status" value="1"/>
</dbReference>
<evidence type="ECO:0000313" key="11">
    <source>
        <dbReference type="EMBL" id="ADV81905.1"/>
    </source>
</evidence>
<dbReference type="Gene3D" id="3.30.200.20">
    <property type="entry name" value="Phosphorylase Kinase, domain 1"/>
    <property type="match status" value="1"/>
</dbReference>
<dbReference type="SUPFAM" id="SSF48452">
    <property type="entry name" value="TPR-like"/>
    <property type="match status" value="1"/>
</dbReference>
<keyword evidence="6 7" id="KW-0067">ATP-binding</keyword>
<keyword evidence="12" id="KW-1185">Reference proteome</keyword>
<dbReference type="InterPro" id="IPR011009">
    <property type="entry name" value="Kinase-like_dom_sf"/>
</dbReference>
<dbReference type="RefSeq" id="WP_013567638.1">
    <property type="nucleotide sequence ID" value="NC_014963.1"/>
</dbReference>
<dbReference type="InterPro" id="IPR019734">
    <property type="entry name" value="TPR_rpt"/>
</dbReference>
<dbReference type="OrthoDB" id="9801841at2"/>
<keyword evidence="3" id="KW-0808">Transferase</keyword>
<dbReference type="KEGG" id="tsa:AciPR4_1074"/>
<keyword evidence="2 11" id="KW-0723">Serine/threonine-protein kinase</keyword>
<evidence type="ECO:0000313" key="12">
    <source>
        <dbReference type="Proteomes" id="UP000006844"/>
    </source>
</evidence>
<dbReference type="InterPro" id="IPR017441">
    <property type="entry name" value="Protein_kinase_ATP_BS"/>
</dbReference>
<keyword evidence="9" id="KW-0812">Transmembrane</keyword>
<dbReference type="eggNOG" id="COG0515">
    <property type="taxonomic scope" value="Bacteria"/>
</dbReference>
<keyword evidence="9" id="KW-1133">Transmembrane helix</keyword>
<dbReference type="PROSITE" id="PS00107">
    <property type="entry name" value="PROTEIN_KINASE_ATP"/>
    <property type="match status" value="1"/>
</dbReference>
<dbReference type="SUPFAM" id="SSF56112">
    <property type="entry name" value="Protein kinase-like (PK-like)"/>
    <property type="match status" value="1"/>
</dbReference>
<dbReference type="Gene3D" id="1.10.510.10">
    <property type="entry name" value="Transferase(Phosphotransferase) domain 1"/>
    <property type="match status" value="1"/>
</dbReference>
<dbReference type="STRING" id="401053.AciPR4_1074"/>
<dbReference type="SMART" id="SM00220">
    <property type="entry name" value="S_TKc"/>
    <property type="match status" value="1"/>
</dbReference>
<name>E8UX18_TERSS</name>
<dbReference type="AlphaFoldDB" id="E8UX18"/>
<dbReference type="InterPro" id="IPR000719">
    <property type="entry name" value="Prot_kinase_dom"/>
</dbReference>
<dbReference type="SMART" id="SM00028">
    <property type="entry name" value="TPR"/>
    <property type="match status" value="4"/>
</dbReference>
<dbReference type="GO" id="GO:0005524">
    <property type="term" value="F:ATP binding"/>
    <property type="evidence" value="ECO:0007669"/>
    <property type="project" value="UniProtKB-UniRule"/>
</dbReference>
<dbReference type="Pfam" id="PF00069">
    <property type="entry name" value="Pkinase"/>
    <property type="match status" value="1"/>
</dbReference>
<organism evidence="11 12">
    <name type="scientific">Terriglobus saanensis (strain ATCC BAA-1853 / DSM 23119 / SP1PR4)</name>
    <dbReference type="NCBI Taxonomy" id="401053"/>
    <lineage>
        <taxon>Bacteria</taxon>
        <taxon>Pseudomonadati</taxon>
        <taxon>Acidobacteriota</taxon>
        <taxon>Terriglobia</taxon>
        <taxon>Terriglobales</taxon>
        <taxon>Acidobacteriaceae</taxon>
        <taxon>Terriglobus</taxon>
    </lineage>
</organism>
<evidence type="ECO:0000256" key="8">
    <source>
        <dbReference type="SAM" id="Coils"/>
    </source>
</evidence>
<evidence type="ECO:0000259" key="10">
    <source>
        <dbReference type="PROSITE" id="PS50011"/>
    </source>
</evidence>
<keyword evidence="4 7" id="KW-0547">Nucleotide-binding</keyword>
<feature type="transmembrane region" description="Helical" evidence="9">
    <location>
        <begin position="686"/>
        <end position="705"/>
    </location>
</feature>
<evidence type="ECO:0000256" key="7">
    <source>
        <dbReference type="PROSITE-ProRule" id="PRU10141"/>
    </source>
</evidence>
<feature type="domain" description="Protein kinase" evidence="10">
    <location>
        <begin position="16"/>
        <end position="271"/>
    </location>
</feature>
<sequence length="818" mass="91953">MDIDLKPSDLAVIGRYGIVTEIGRGGMGIVYRGVDKLIGRDVAIKTLTEVTPELRDRFYVEARSGMLSHPNIVTVYELGEHDGSPFIAMEFLDGESLERVLRERGRLPLLETLSIVEQLCAGLGYAHQCGIIHRDVKPANVIVLRDGQIKIVDFGIARLTDQMSRLTKPDALLGTFHYIAPERLKGEISDGRADIWSVGVMLYEMVTGELPFRGKDVSALYRVMHEPYVPVRDVVNDIPETLTAVLDRALAKDVNLRYATTEEMAVDLQVVGEELKQERVGYLLDTARRLCNEREFANARTVLLQAQRISPRDPKAKLLLQEVQDNLNLLQRSEQVRQVLEQAEEAAAKRQFDDAITFFSQAAQLDREKAFDITAKLEQVRMLKDQAQRGRFLWEQANDARSKGDLTQAEQFLSEALRLDEKSTDLRNARSIVLREIKRRQDAAQVEELVSSAREEYSARRYTEAIAQLHKAAEIDPTDRHLHELLFSATTRQKEERRRRLLDQIVGEIEDCLEIPDFDRAQDRVSRALEALPLEPLLIQLKNDIEKKKDEAAIAQLVRSTILEAQGLFTEEPVQALALVDAALLQAPGEENLTQFRVRLEEHLRQIQREELRKKRLSQAHVALKVGRYNEAIQKLESAKAEGAEDSEVLELLALARREQQALQSKVVIQETKKPVEPLDRQRLKMPLLATLGVGMMLAVVAAFWHTRHGARRIASQPHPEAISPAGVARTYLDLNASPWAVVTSVQSSAGQAVDLGGGDRTTPLRLDNVPIGRYTVAFKDADGIQQKIDCVVSAEQHLCTATFAMPEVQDALRGDQP</sequence>
<evidence type="ECO:0000256" key="1">
    <source>
        <dbReference type="ARBA" id="ARBA00012513"/>
    </source>
</evidence>
<keyword evidence="9" id="KW-0472">Membrane</keyword>
<reference evidence="11 12" key="1">
    <citation type="journal article" date="2012" name="Stand. Genomic Sci.">
        <title>Complete genome sequence of Terriglobus saanensis type strain SP1PR4(T), an Acidobacteria from tundra soil.</title>
        <authorList>
            <person name="Rawat S.R."/>
            <person name="Mannisto M.K."/>
            <person name="Starovoytov V."/>
            <person name="Goodwin L."/>
            <person name="Nolan M."/>
            <person name="Hauser L."/>
            <person name="Land M."/>
            <person name="Davenport K.W."/>
            <person name="Woyke T."/>
            <person name="Haggblom M.M."/>
        </authorList>
    </citation>
    <scope>NUCLEOTIDE SEQUENCE</scope>
    <source>
        <strain evidence="12">ATCC BAA-1853 / DSM 23119 / SP1PR4</strain>
    </source>
</reference>